<dbReference type="GO" id="GO:0005615">
    <property type="term" value="C:extracellular space"/>
    <property type="evidence" value="ECO:0007669"/>
    <property type="project" value="UniProtKB-KW"/>
</dbReference>
<evidence type="ECO:0000313" key="10">
    <source>
        <dbReference type="Proteomes" id="UP001230051"/>
    </source>
</evidence>
<evidence type="ECO:0000256" key="5">
    <source>
        <dbReference type="ARBA" id="ARBA00022729"/>
    </source>
</evidence>
<comment type="caution">
    <text evidence="9">The sequence shown here is derived from an EMBL/GenBank/DDBJ whole genome shotgun (WGS) entry which is preliminary data.</text>
</comment>
<keyword evidence="10" id="KW-1185">Reference proteome</keyword>
<dbReference type="EMBL" id="JAGXEW010000056">
    <property type="protein sequence ID" value="KAK1150751.1"/>
    <property type="molecule type" value="Genomic_DNA"/>
</dbReference>
<evidence type="ECO:0000313" key="9">
    <source>
        <dbReference type="EMBL" id="KAK1150751.1"/>
    </source>
</evidence>
<feature type="chain" id="PRO_5042062496" description="Interleukin" evidence="8">
    <location>
        <begin position="25"/>
        <end position="151"/>
    </location>
</feature>
<keyword evidence="4" id="KW-0964">Secreted</keyword>
<evidence type="ECO:0000256" key="7">
    <source>
        <dbReference type="RuleBase" id="RU003453"/>
    </source>
</evidence>
<dbReference type="InterPro" id="IPR009079">
    <property type="entry name" value="4_helix_cytokine-like_core"/>
</dbReference>
<comment type="similarity">
    <text evidence="2 7">Belongs to the IL-15/IL-21 family.</text>
</comment>
<keyword evidence="3 7" id="KW-0202">Cytokine</keyword>
<comment type="subcellular location">
    <subcellularLocation>
        <location evidence="1">Secreted</location>
    </subcellularLocation>
</comment>
<dbReference type="Proteomes" id="UP001230051">
    <property type="component" value="Unassembled WGS sequence"/>
</dbReference>
<dbReference type="Pfam" id="PF02372">
    <property type="entry name" value="IL15"/>
    <property type="match status" value="1"/>
</dbReference>
<evidence type="ECO:0000256" key="2">
    <source>
        <dbReference type="ARBA" id="ARBA00006050"/>
    </source>
</evidence>
<evidence type="ECO:0000256" key="4">
    <source>
        <dbReference type="ARBA" id="ARBA00022525"/>
    </source>
</evidence>
<keyword evidence="5 8" id="KW-0732">Signal</keyword>
<dbReference type="GO" id="GO:0006955">
    <property type="term" value="P:immune response"/>
    <property type="evidence" value="ECO:0007669"/>
    <property type="project" value="InterPro"/>
</dbReference>
<gene>
    <name evidence="9" type="ORF">AOXY_G33488</name>
</gene>
<proteinExistence type="inferred from homology"/>
<name>A0AAD8FQW9_ACIOX</name>
<dbReference type="PRINTS" id="PR01930">
    <property type="entry name" value="INTRLEUKIN15"/>
</dbReference>
<organism evidence="9 10">
    <name type="scientific">Acipenser oxyrinchus oxyrinchus</name>
    <dbReference type="NCBI Taxonomy" id="40147"/>
    <lineage>
        <taxon>Eukaryota</taxon>
        <taxon>Metazoa</taxon>
        <taxon>Chordata</taxon>
        <taxon>Craniata</taxon>
        <taxon>Vertebrata</taxon>
        <taxon>Euteleostomi</taxon>
        <taxon>Actinopterygii</taxon>
        <taxon>Chondrostei</taxon>
        <taxon>Acipenseriformes</taxon>
        <taxon>Acipenseridae</taxon>
        <taxon>Acipenser</taxon>
    </lineage>
</organism>
<sequence>MQPFPVARRHTVTLLLLQLLVVMATSTSQGARCTPRWHEAVNAVLKVIADISKTGNPMNCTLYTPDVPVVDSCKKTAVACFSAELNVAMSEFRILKQKWSLKRILQGIENSMVDTGACAQCESYQERPVEVFLDNLKNFLQHMHSHEVCGR</sequence>
<evidence type="ECO:0000256" key="3">
    <source>
        <dbReference type="ARBA" id="ARBA00022514"/>
    </source>
</evidence>
<evidence type="ECO:0000256" key="1">
    <source>
        <dbReference type="ARBA" id="ARBA00004613"/>
    </source>
</evidence>
<dbReference type="SUPFAM" id="SSF47266">
    <property type="entry name" value="4-helical cytokines"/>
    <property type="match status" value="1"/>
</dbReference>
<accession>A0AAD8FQW9</accession>
<dbReference type="Gene3D" id="1.20.1250.70">
    <property type="entry name" value="Interleukin-15/Interleukin-21"/>
    <property type="match status" value="1"/>
</dbReference>
<protein>
    <recommendedName>
        <fullName evidence="7">Interleukin</fullName>
    </recommendedName>
</protein>
<dbReference type="GO" id="GO:0005126">
    <property type="term" value="F:cytokine receptor binding"/>
    <property type="evidence" value="ECO:0007669"/>
    <property type="project" value="InterPro"/>
</dbReference>
<reference evidence="9" key="1">
    <citation type="submission" date="2022-02" db="EMBL/GenBank/DDBJ databases">
        <title>Atlantic sturgeon de novo genome assembly.</title>
        <authorList>
            <person name="Stock M."/>
            <person name="Klopp C."/>
            <person name="Guiguen Y."/>
            <person name="Cabau C."/>
            <person name="Parinello H."/>
            <person name="Santidrian Yebra-Pimentel E."/>
            <person name="Kuhl H."/>
            <person name="Dirks R.P."/>
            <person name="Guessner J."/>
            <person name="Wuertz S."/>
            <person name="Du K."/>
            <person name="Schartl M."/>
        </authorList>
    </citation>
    <scope>NUCLEOTIDE SEQUENCE</scope>
    <source>
        <strain evidence="9">STURGEONOMICS-FGT-2020</strain>
        <tissue evidence="9">Whole blood</tissue>
    </source>
</reference>
<dbReference type="InterPro" id="IPR003443">
    <property type="entry name" value="IL-15/IL-21_fam"/>
</dbReference>
<dbReference type="PANTHER" id="PTHR14356">
    <property type="entry name" value="INTERLEUKIN-15-RELATED"/>
    <property type="match status" value="1"/>
</dbReference>
<evidence type="ECO:0000256" key="8">
    <source>
        <dbReference type="SAM" id="SignalP"/>
    </source>
</evidence>
<feature type="signal peptide" evidence="8">
    <location>
        <begin position="1"/>
        <end position="24"/>
    </location>
</feature>
<dbReference type="AlphaFoldDB" id="A0AAD8FQW9"/>
<evidence type="ECO:0000256" key="6">
    <source>
        <dbReference type="ARBA" id="ARBA00023157"/>
    </source>
</evidence>
<keyword evidence="6" id="KW-1015">Disulfide bond</keyword>
<dbReference type="InterPro" id="IPR020439">
    <property type="entry name" value="IL-15"/>
</dbReference>
<dbReference type="GO" id="GO:0005125">
    <property type="term" value="F:cytokine activity"/>
    <property type="evidence" value="ECO:0007669"/>
    <property type="project" value="UniProtKB-KW"/>
</dbReference>